<comment type="caution">
    <text evidence="2">The sequence shown here is derived from an EMBL/GenBank/DDBJ whole genome shotgun (WGS) entry which is preliminary data.</text>
</comment>
<feature type="domain" description="Putative plant transposon protein" evidence="1">
    <location>
        <begin position="3"/>
        <end position="135"/>
    </location>
</feature>
<organism evidence="2 3">
    <name type="scientific">Trifolium medium</name>
    <dbReference type="NCBI Taxonomy" id="97028"/>
    <lineage>
        <taxon>Eukaryota</taxon>
        <taxon>Viridiplantae</taxon>
        <taxon>Streptophyta</taxon>
        <taxon>Embryophyta</taxon>
        <taxon>Tracheophyta</taxon>
        <taxon>Spermatophyta</taxon>
        <taxon>Magnoliopsida</taxon>
        <taxon>eudicotyledons</taxon>
        <taxon>Gunneridae</taxon>
        <taxon>Pentapetalae</taxon>
        <taxon>rosids</taxon>
        <taxon>fabids</taxon>
        <taxon>Fabales</taxon>
        <taxon>Fabaceae</taxon>
        <taxon>Papilionoideae</taxon>
        <taxon>50 kb inversion clade</taxon>
        <taxon>NPAAA clade</taxon>
        <taxon>Hologalegina</taxon>
        <taxon>IRL clade</taxon>
        <taxon>Trifolieae</taxon>
        <taxon>Trifolium</taxon>
    </lineage>
</organism>
<proteinExistence type="predicted"/>
<feature type="non-terminal residue" evidence="2">
    <location>
        <position position="1"/>
    </location>
</feature>
<dbReference type="AlphaFoldDB" id="A0A392RHH9"/>
<evidence type="ECO:0000313" key="2">
    <source>
        <dbReference type="EMBL" id="MCI35504.1"/>
    </source>
</evidence>
<dbReference type="InterPro" id="IPR046796">
    <property type="entry name" value="Transposase_32_dom"/>
</dbReference>
<protein>
    <recommendedName>
        <fullName evidence="1">Putative plant transposon protein domain-containing protein</fullName>
    </recommendedName>
</protein>
<evidence type="ECO:0000259" key="1">
    <source>
        <dbReference type="Pfam" id="PF20167"/>
    </source>
</evidence>
<dbReference type="EMBL" id="LXQA010224025">
    <property type="protein sequence ID" value="MCI35504.1"/>
    <property type="molecule type" value="Genomic_DNA"/>
</dbReference>
<feature type="non-terminal residue" evidence="2">
    <location>
        <position position="135"/>
    </location>
</feature>
<reference evidence="2 3" key="1">
    <citation type="journal article" date="2018" name="Front. Plant Sci.">
        <title>Red Clover (Trifolium pratense) and Zigzag Clover (T. medium) - A Picture of Genomic Similarities and Differences.</title>
        <authorList>
            <person name="Dluhosova J."/>
            <person name="Istvanek J."/>
            <person name="Nedelnik J."/>
            <person name="Repkova J."/>
        </authorList>
    </citation>
    <scope>NUCLEOTIDE SEQUENCE [LARGE SCALE GENOMIC DNA]</scope>
    <source>
        <strain evidence="3">cv. 10/8</strain>
        <tissue evidence="2">Leaf</tissue>
    </source>
</reference>
<dbReference type="Pfam" id="PF20167">
    <property type="entry name" value="Transposase_32"/>
    <property type="match status" value="1"/>
</dbReference>
<dbReference type="Proteomes" id="UP000265520">
    <property type="component" value="Unassembled WGS sequence"/>
</dbReference>
<sequence>QKKKEVVVRGKWVLYSEANINIYFGLTVEEDDCQATLESLDEASLTEIMNEFEEGTQWNYRKGVNEWSIKRMSLKPVMRVWYQFLKHTIMPTTHNETVNKARLVLLQCITAGQNVNVGRIISQEIVNCSAKKSKK</sequence>
<keyword evidence="3" id="KW-1185">Reference proteome</keyword>
<evidence type="ECO:0000313" key="3">
    <source>
        <dbReference type="Proteomes" id="UP000265520"/>
    </source>
</evidence>
<accession>A0A392RHH9</accession>
<name>A0A392RHH9_9FABA</name>